<name>A0A8T0CF66_CORYI</name>
<evidence type="ECO:0000313" key="1">
    <source>
        <dbReference type="EMBL" id="KAF7846111.1"/>
    </source>
</evidence>
<organism evidence="1 2">
    <name type="scientific">Corymbia citriodora subsp. variegata</name>
    <dbReference type="NCBI Taxonomy" id="360336"/>
    <lineage>
        <taxon>Eukaryota</taxon>
        <taxon>Viridiplantae</taxon>
        <taxon>Streptophyta</taxon>
        <taxon>Embryophyta</taxon>
        <taxon>Tracheophyta</taxon>
        <taxon>Spermatophyta</taxon>
        <taxon>Magnoliopsida</taxon>
        <taxon>eudicotyledons</taxon>
        <taxon>Gunneridae</taxon>
        <taxon>Pentapetalae</taxon>
        <taxon>rosids</taxon>
        <taxon>malvids</taxon>
        <taxon>Myrtales</taxon>
        <taxon>Myrtaceae</taxon>
        <taxon>Myrtoideae</taxon>
        <taxon>Eucalypteae</taxon>
        <taxon>Corymbia</taxon>
    </lineage>
</organism>
<accession>A0A8T0CF66</accession>
<dbReference type="Gramene" id="rna-gnl|WGS:JABURB|Cocit.L5230.1">
    <property type="protein sequence ID" value="cds-KAF7846111.1"/>
    <property type="gene ID" value="gene-BT93_L5230"/>
</dbReference>
<protein>
    <submittedName>
        <fullName evidence="1">Uncharacterized protein</fullName>
    </submittedName>
</protein>
<sequence length="90" mass="9956">MNIYYFQLKKQKQITLGIPLGEVCPACEIVPYCGDATAGSAVLNILDFLWKLFPMIRVGSQITHRGIEVCIHVLFACSISIISSPDVSIR</sequence>
<dbReference type="EMBL" id="MU095450">
    <property type="protein sequence ID" value="KAF7846111.1"/>
    <property type="molecule type" value="Genomic_DNA"/>
</dbReference>
<evidence type="ECO:0000313" key="2">
    <source>
        <dbReference type="Proteomes" id="UP000806378"/>
    </source>
</evidence>
<comment type="caution">
    <text evidence="1">The sequence shown here is derived from an EMBL/GenBank/DDBJ whole genome shotgun (WGS) entry which is preliminary data.</text>
</comment>
<keyword evidence="2" id="KW-1185">Reference proteome</keyword>
<dbReference type="Proteomes" id="UP000806378">
    <property type="component" value="Unassembled WGS sequence"/>
</dbReference>
<gene>
    <name evidence="1" type="ORF">BT93_L5230</name>
</gene>
<dbReference type="AlphaFoldDB" id="A0A8T0CF66"/>
<reference evidence="1" key="1">
    <citation type="submission" date="2020-05" db="EMBL/GenBank/DDBJ databases">
        <title>WGS assembly of Corymbia citriodora subspecies variegata.</title>
        <authorList>
            <person name="Barry K."/>
            <person name="Hundley H."/>
            <person name="Shu S."/>
            <person name="Jenkins J."/>
            <person name="Grimwood J."/>
            <person name="Baten A."/>
        </authorList>
    </citation>
    <scope>NUCLEOTIDE SEQUENCE</scope>
    <source>
        <strain evidence="1">CV2-018</strain>
    </source>
</reference>
<proteinExistence type="predicted"/>